<protein>
    <recommendedName>
        <fullName evidence="3">NADH:ubiquinone oxidoreductase intermediate-associated protein 30 domain-containing protein</fullName>
    </recommendedName>
</protein>
<dbReference type="GO" id="GO:0051082">
    <property type="term" value="F:unfolded protein binding"/>
    <property type="evidence" value="ECO:0007669"/>
    <property type="project" value="TreeGrafter"/>
</dbReference>
<dbReference type="EMBL" id="HBNS01041445">
    <property type="protein sequence ID" value="CAE4640111.1"/>
    <property type="molecule type" value="Transcribed_RNA"/>
</dbReference>
<dbReference type="SUPFAM" id="SSF49785">
    <property type="entry name" value="Galactose-binding domain-like"/>
    <property type="match status" value="1"/>
</dbReference>
<dbReference type="PANTHER" id="PTHR13194:SF19">
    <property type="entry name" value="NAD(P)-BINDING ROSSMANN-FOLD SUPERFAMILY PROTEIN"/>
    <property type="match status" value="1"/>
</dbReference>
<dbReference type="PANTHER" id="PTHR13194">
    <property type="entry name" value="COMPLEX I INTERMEDIATE-ASSOCIATED PROTEIN 30"/>
    <property type="match status" value="1"/>
</dbReference>
<evidence type="ECO:0000256" key="2">
    <source>
        <dbReference type="SAM" id="MobiDB-lite"/>
    </source>
</evidence>
<dbReference type="InterPro" id="IPR039131">
    <property type="entry name" value="NDUFAF1"/>
</dbReference>
<dbReference type="InterPro" id="IPR013857">
    <property type="entry name" value="NADH-UbQ_OxRdtase-assoc_prot30"/>
</dbReference>
<feature type="domain" description="NADH:ubiquinone oxidoreductase intermediate-associated protein 30" evidence="3">
    <location>
        <begin position="30"/>
        <end position="191"/>
    </location>
</feature>
<evidence type="ECO:0000259" key="3">
    <source>
        <dbReference type="Pfam" id="PF08547"/>
    </source>
</evidence>
<dbReference type="AlphaFoldDB" id="A0A7S4SBB5"/>
<accession>A0A7S4SBB5</accession>
<gene>
    <name evidence="4" type="ORF">DBRI00130_LOCUS32260</name>
</gene>
<feature type="region of interest" description="Disordered" evidence="2">
    <location>
        <begin position="103"/>
        <end position="138"/>
    </location>
</feature>
<dbReference type="Pfam" id="PF08547">
    <property type="entry name" value="CIA30"/>
    <property type="match status" value="1"/>
</dbReference>
<dbReference type="GO" id="GO:0010257">
    <property type="term" value="P:NADH dehydrogenase complex assembly"/>
    <property type="evidence" value="ECO:0007669"/>
    <property type="project" value="TreeGrafter"/>
</dbReference>
<evidence type="ECO:0000313" key="4">
    <source>
        <dbReference type="EMBL" id="CAE4640111.1"/>
    </source>
</evidence>
<name>A0A7S4SBB5_9STRA</name>
<organism evidence="4">
    <name type="scientific">Ditylum brightwellii</name>
    <dbReference type="NCBI Taxonomy" id="49249"/>
    <lineage>
        <taxon>Eukaryota</taxon>
        <taxon>Sar</taxon>
        <taxon>Stramenopiles</taxon>
        <taxon>Ochrophyta</taxon>
        <taxon>Bacillariophyta</taxon>
        <taxon>Mediophyceae</taxon>
        <taxon>Lithodesmiophycidae</taxon>
        <taxon>Lithodesmiales</taxon>
        <taxon>Lithodesmiaceae</taxon>
        <taxon>Ditylum</taxon>
    </lineage>
</organism>
<evidence type="ECO:0000256" key="1">
    <source>
        <dbReference type="ARBA" id="ARBA00007884"/>
    </source>
</evidence>
<sequence>MGNILRMASYDRSANIANAIPALELLGHSPLKWHRLDDGVMGGRSETLHHVSSSSALNFTGHINTNGGGFTSIRAPLPVKFPANAEALKVTFRGDGKTYKILLTDGSGGGPSSRSPSWQVDLPTTNKKTQTDDDDDDEPDVQILSFQDFLPSFGPRAVPPGKYELDITEMNQIGVMLSLKLSDGRPNPPETFGVGEFDFSLWVEKIEVILKEEKEGKIDDTCET</sequence>
<proteinExistence type="inferred from homology"/>
<comment type="similarity">
    <text evidence="1">Belongs to the CIA30 family.</text>
</comment>
<reference evidence="4" key="1">
    <citation type="submission" date="2021-01" db="EMBL/GenBank/DDBJ databases">
        <authorList>
            <person name="Corre E."/>
            <person name="Pelletier E."/>
            <person name="Niang G."/>
            <person name="Scheremetjew M."/>
            <person name="Finn R."/>
            <person name="Kale V."/>
            <person name="Holt S."/>
            <person name="Cochrane G."/>
            <person name="Meng A."/>
            <person name="Brown T."/>
            <person name="Cohen L."/>
        </authorList>
    </citation>
    <scope>NUCLEOTIDE SEQUENCE</scope>
    <source>
        <strain evidence="4">GSO104</strain>
    </source>
</reference>
<dbReference type="InterPro" id="IPR008979">
    <property type="entry name" value="Galactose-bd-like_sf"/>
</dbReference>